<dbReference type="InterPro" id="IPR024301">
    <property type="entry name" value="Amidase_6"/>
</dbReference>
<sequence length="303" mass="35819">MEQEALRTLQMWLEKVDQCWLHRGESLEGLEPKCWSDQLHKTQKKRQITPLKAETRVLSLDQTTPKTLLTKIEHHHLYQQQGRVFEEAWQEWIQLVYAKERGLWEIVSLAGEQPLQGKATSQLVQLAIIEPAEKVMISRYRPDEAISYAETYWNTYNSDYLYFSVNDCTNFVSQSLLAGGFPMEFSRNQNRGWWYRRSGKKHTWSYSWAVAHSLYNYLHQKSTGRQLVRQMSSPFELQLGDVICYDWEGDGRWDHNVIITMKDAEGAPLVNAHTNNSRRRYWEYTDSAAWTPQTQYAFFHIVR</sequence>
<gene>
    <name evidence="2" type="ORF">SAMN05444392_102362</name>
</gene>
<evidence type="ECO:0000313" key="3">
    <source>
        <dbReference type="Proteomes" id="UP000184476"/>
    </source>
</evidence>
<dbReference type="EMBL" id="FQVL01000002">
    <property type="protein sequence ID" value="SHE68303.1"/>
    <property type="molecule type" value="Genomic_DNA"/>
</dbReference>
<dbReference type="Pfam" id="PF12671">
    <property type="entry name" value="Amidase_6"/>
    <property type="match status" value="1"/>
</dbReference>
<organism evidence="2 3">
    <name type="scientific">Seinonella peptonophila</name>
    <dbReference type="NCBI Taxonomy" id="112248"/>
    <lineage>
        <taxon>Bacteria</taxon>
        <taxon>Bacillati</taxon>
        <taxon>Bacillota</taxon>
        <taxon>Bacilli</taxon>
        <taxon>Bacillales</taxon>
        <taxon>Thermoactinomycetaceae</taxon>
        <taxon>Seinonella</taxon>
    </lineage>
</organism>
<evidence type="ECO:0000259" key="1">
    <source>
        <dbReference type="Pfam" id="PF12671"/>
    </source>
</evidence>
<dbReference type="Proteomes" id="UP000184476">
    <property type="component" value="Unassembled WGS sequence"/>
</dbReference>
<dbReference type="AlphaFoldDB" id="A0A1M4VHL4"/>
<dbReference type="RefSeq" id="WP_073153928.1">
    <property type="nucleotide sequence ID" value="NZ_FQVL01000002.1"/>
</dbReference>
<dbReference type="PANTHER" id="PTHR40032:SF1">
    <property type="entry name" value="EXPORTED PROTEIN"/>
    <property type="match status" value="1"/>
</dbReference>
<feature type="domain" description="Putative amidase" evidence="1">
    <location>
        <begin position="139"/>
        <end position="291"/>
    </location>
</feature>
<dbReference type="PANTHER" id="PTHR40032">
    <property type="entry name" value="EXPORTED PROTEIN-RELATED"/>
    <property type="match status" value="1"/>
</dbReference>
<accession>A0A1M4VHL4</accession>
<proteinExistence type="predicted"/>
<protein>
    <submittedName>
        <fullName evidence="2">Putative amidase domain-containing protein</fullName>
    </submittedName>
</protein>
<name>A0A1M4VHL4_9BACL</name>
<evidence type="ECO:0000313" key="2">
    <source>
        <dbReference type="EMBL" id="SHE68303.1"/>
    </source>
</evidence>
<reference evidence="2 3" key="1">
    <citation type="submission" date="2016-11" db="EMBL/GenBank/DDBJ databases">
        <authorList>
            <person name="Jaros S."/>
            <person name="Januszkiewicz K."/>
            <person name="Wedrychowicz H."/>
        </authorList>
    </citation>
    <scope>NUCLEOTIDE SEQUENCE [LARGE SCALE GENOMIC DNA]</scope>
    <source>
        <strain evidence="2 3">DSM 44666</strain>
    </source>
</reference>
<keyword evidence="3" id="KW-1185">Reference proteome</keyword>
<dbReference type="STRING" id="112248.SAMN05444392_102362"/>